<gene>
    <name evidence="1" type="ORF">CLUMA_CG020033</name>
</gene>
<organism evidence="1 2">
    <name type="scientific">Clunio marinus</name>
    <dbReference type="NCBI Taxonomy" id="568069"/>
    <lineage>
        <taxon>Eukaryota</taxon>
        <taxon>Metazoa</taxon>
        <taxon>Ecdysozoa</taxon>
        <taxon>Arthropoda</taxon>
        <taxon>Hexapoda</taxon>
        <taxon>Insecta</taxon>
        <taxon>Pterygota</taxon>
        <taxon>Neoptera</taxon>
        <taxon>Endopterygota</taxon>
        <taxon>Diptera</taxon>
        <taxon>Nematocera</taxon>
        <taxon>Chironomoidea</taxon>
        <taxon>Chironomidae</taxon>
        <taxon>Clunio</taxon>
    </lineage>
</organism>
<dbReference type="EMBL" id="CVRI01000069">
    <property type="protein sequence ID" value="CRL07010.1"/>
    <property type="molecule type" value="Genomic_DNA"/>
</dbReference>
<evidence type="ECO:0000313" key="1">
    <source>
        <dbReference type="EMBL" id="CRL07010.1"/>
    </source>
</evidence>
<evidence type="ECO:0000313" key="2">
    <source>
        <dbReference type="Proteomes" id="UP000183832"/>
    </source>
</evidence>
<dbReference type="Proteomes" id="UP000183832">
    <property type="component" value="Unassembled WGS sequence"/>
</dbReference>
<reference evidence="1 2" key="1">
    <citation type="submission" date="2015-04" db="EMBL/GenBank/DDBJ databases">
        <authorList>
            <person name="Syromyatnikov M.Y."/>
            <person name="Popov V.N."/>
        </authorList>
    </citation>
    <scope>NUCLEOTIDE SEQUENCE [LARGE SCALE GENOMIC DNA]</scope>
</reference>
<name>A0A1J1J4X3_9DIPT</name>
<accession>A0A1J1J4X3</accession>
<protein>
    <submittedName>
        <fullName evidence="1">CLUMA_CG020033, isoform A</fullName>
    </submittedName>
</protein>
<dbReference type="AlphaFoldDB" id="A0A1J1J4X3"/>
<proteinExistence type="predicted"/>
<keyword evidence="2" id="KW-1185">Reference proteome</keyword>
<sequence length="81" mass="9105">METRENRLVGCRNCCRGCAGVVTMTLIRSRIKNKTSSVVPMMTSSAEIPTTKSHDIFPLVYNLQTKSMKYKSFVLLNTQTS</sequence>